<dbReference type="PANTHER" id="PTHR15549">
    <property type="entry name" value="PAIRED IMMUNOGLOBULIN-LIKE TYPE 2 RECEPTOR"/>
    <property type="match status" value="1"/>
</dbReference>
<dbReference type="Proteomes" id="UP001578633">
    <property type="component" value="Chromosome 4"/>
</dbReference>
<protein>
    <submittedName>
        <fullName evidence="7">Uncharacterized protein</fullName>
    </submittedName>
</protein>
<organism evidence="7 8">
    <name type="scientific">Alternaria dauci</name>
    <dbReference type="NCBI Taxonomy" id="48095"/>
    <lineage>
        <taxon>Eukaryota</taxon>
        <taxon>Fungi</taxon>
        <taxon>Dikarya</taxon>
        <taxon>Ascomycota</taxon>
        <taxon>Pezizomycotina</taxon>
        <taxon>Dothideomycetes</taxon>
        <taxon>Pleosporomycetidae</taxon>
        <taxon>Pleosporales</taxon>
        <taxon>Pleosporineae</taxon>
        <taxon>Pleosporaceae</taxon>
        <taxon>Alternaria</taxon>
        <taxon>Alternaria sect. Porri</taxon>
    </lineage>
</organism>
<evidence type="ECO:0000313" key="7">
    <source>
        <dbReference type="EMBL" id="KAL1796941.1"/>
    </source>
</evidence>
<comment type="caution">
    <text evidence="7">The sequence shown here is derived from an EMBL/GenBank/DDBJ whole genome shotgun (WGS) entry which is preliminary data.</text>
</comment>
<feature type="compositionally biased region" description="Polar residues" evidence="5">
    <location>
        <begin position="209"/>
        <end position="229"/>
    </location>
</feature>
<reference evidence="7 8" key="1">
    <citation type="submission" date="2024-09" db="EMBL/GenBank/DDBJ databases">
        <title>T2T genomes of carrot and Alternaria dauci and their utility for understanding host-pathogen interaction during carrot leaf blight disease.</title>
        <authorList>
            <person name="Liu W."/>
            <person name="Xu S."/>
            <person name="Ou C."/>
            <person name="Liu X."/>
            <person name="Zhuang F."/>
            <person name="Deng X.W."/>
        </authorList>
    </citation>
    <scope>NUCLEOTIDE SEQUENCE [LARGE SCALE GENOMIC DNA]</scope>
    <source>
        <strain evidence="7 8">A2016</strain>
    </source>
</reference>
<evidence type="ECO:0000256" key="5">
    <source>
        <dbReference type="SAM" id="MobiDB-lite"/>
    </source>
</evidence>
<comment type="subcellular location">
    <subcellularLocation>
        <location evidence="1">Membrane</location>
        <topology evidence="1">Single-pass membrane protein</topology>
    </subcellularLocation>
</comment>
<evidence type="ECO:0000256" key="1">
    <source>
        <dbReference type="ARBA" id="ARBA00004167"/>
    </source>
</evidence>
<keyword evidence="4 6" id="KW-0472">Membrane</keyword>
<proteinExistence type="predicted"/>
<dbReference type="GeneID" id="96085803"/>
<gene>
    <name evidence="7" type="ORF">ACET3X_005481</name>
</gene>
<evidence type="ECO:0000256" key="4">
    <source>
        <dbReference type="ARBA" id="ARBA00023136"/>
    </source>
</evidence>
<feature type="transmembrane region" description="Helical" evidence="6">
    <location>
        <begin position="140"/>
        <end position="162"/>
    </location>
</feature>
<dbReference type="InterPro" id="IPR051694">
    <property type="entry name" value="Immunoregulatory_rcpt-like"/>
</dbReference>
<feature type="region of interest" description="Disordered" evidence="5">
    <location>
        <begin position="187"/>
        <end position="324"/>
    </location>
</feature>
<evidence type="ECO:0000256" key="6">
    <source>
        <dbReference type="SAM" id="Phobius"/>
    </source>
</evidence>
<dbReference type="RefSeq" id="XP_069307525.1">
    <property type="nucleotide sequence ID" value="XM_069451690.1"/>
</dbReference>
<dbReference type="PANTHER" id="PTHR15549:SF27">
    <property type="entry name" value="CHITIN-BINDING TYPE-1 DOMAIN-CONTAINING PROTEIN"/>
    <property type="match status" value="1"/>
</dbReference>
<dbReference type="Gene3D" id="1.20.5.510">
    <property type="entry name" value="Single helix bin"/>
    <property type="match status" value="1"/>
</dbReference>
<evidence type="ECO:0000256" key="3">
    <source>
        <dbReference type="ARBA" id="ARBA00022989"/>
    </source>
</evidence>
<accession>A0ABR3UN61</accession>
<keyword evidence="2 6" id="KW-0812">Transmembrane</keyword>
<keyword evidence="8" id="KW-1185">Reference proteome</keyword>
<evidence type="ECO:0000313" key="8">
    <source>
        <dbReference type="Proteomes" id="UP001578633"/>
    </source>
</evidence>
<feature type="region of interest" description="Disordered" evidence="5">
    <location>
        <begin position="113"/>
        <end position="137"/>
    </location>
</feature>
<feature type="compositionally biased region" description="Low complexity" evidence="5">
    <location>
        <begin position="119"/>
        <end position="129"/>
    </location>
</feature>
<sequence>MSNSSFYDFHCPKGGQWYACDAQGGSNFVGCCTNDPCSIGCQQGDIRPGGYNASHHGEFAGASCEVNSDFYTCGFSGTFWGCCKTDPCKATPGAVCPTGDLVPAFMGRPEQFSTYGSNTTSATPSASSTPDDKKSNTGPIVGGVVGGVVGLAIIGLIIFFVLRKRRNQKPAEGDMGAAAMVPMMNNEKHDHNRHSSQFHGQSPPPTYSAPIQGSYQDNSPNKGHQSYHQYASHASEPQELPAEVSSSNTHRYSELPAGASNDVDTRRFSELPADASGPAPPSELESPQVSPRPVQTGFSNDMAKRASQGRGLGVMTEEGLSQRN</sequence>
<evidence type="ECO:0000256" key="2">
    <source>
        <dbReference type="ARBA" id="ARBA00022692"/>
    </source>
</evidence>
<dbReference type="EMBL" id="JBHGVX010000004">
    <property type="protein sequence ID" value="KAL1796941.1"/>
    <property type="molecule type" value="Genomic_DNA"/>
</dbReference>
<keyword evidence="3 6" id="KW-1133">Transmembrane helix</keyword>
<name>A0ABR3UN61_9PLEO</name>